<sequence length="95" mass="10592">MTLQIVKTDIQPGERASWGYFTGCGDMILDVGASWITPDSQVSASIVEVDDDNVPKMGAARMTVRNVQPYQGGIQTWVSIEWDSPLRVRVSHFYD</sequence>
<dbReference type="RefSeq" id="WP_175599369.1">
    <property type="nucleotide sequence ID" value="NZ_JABWGO010000001.1"/>
</dbReference>
<evidence type="ECO:0000313" key="1">
    <source>
        <dbReference type="EMBL" id="NUW39895.1"/>
    </source>
</evidence>
<proteinExistence type="predicted"/>
<dbReference type="EMBL" id="JABWGO010000001">
    <property type="protein sequence ID" value="NUW39895.1"/>
    <property type="molecule type" value="Genomic_DNA"/>
</dbReference>
<organism evidence="1 2">
    <name type="scientific">Nonomuraea rhodomycinica</name>
    <dbReference type="NCBI Taxonomy" id="1712872"/>
    <lineage>
        <taxon>Bacteria</taxon>
        <taxon>Bacillati</taxon>
        <taxon>Actinomycetota</taxon>
        <taxon>Actinomycetes</taxon>
        <taxon>Streptosporangiales</taxon>
        <taxon>Streptosporangiaceae</taxon>
        <taxon>Nonomuraea</taxon>
    </lineage>
</organism>
<gene>
    <name evidence="1" type="ORF">HT134_07080</name>
</gene>
<protein>
    <submittedName>
        <fullName evidence="1">Uncharacterized protein</fullName>
    </submittedName>
</protein>
<evidence type="ECO:0000313" key="2">
    <source>
        <dbReference type="Proteomes" id="UP000546126"/>
    </source>
</evidence>
<name>A0A7Y6ILC5_9ACTN</name>
<comment type="caution">
    <text evidence="1">The sequence shown here is derived from an EMBL/GenBank/DDBJ whole genome shotgun (WGS) entry which is preliminary data.</text>
</comment>
<reference evidence="1 2" key="1">
    <citation type="submission" date="2020-06" db="EMBL/GenBank/DDBJ databases">
        <authorList>
            <person name="Chanama M."/>
        </authorList>
    </citation>
    <scope>NUCLEOTIDE SEQUENCE [LARGE SCALE GENOMIC DNA]</scope>
    <source>
        <strain evidence="1 2">TBRC6557</strain>
    </source>
</reference>
<dbReference type="Proteomes" id="UP000546126">
    <property type="component" value="Unassembled WGS sequence"/>
</dbReference>
<keyword evidence="2" id="KW-1185">Reference proteome</keyword>
<dbReference type="AlphaFoldDB" id="A0A7Y6ILC5"/>
<accession>A0A7Y6ILC5</accession>